<evidence type="ECO:0000256" key="1">
    <source>
        <dbReference type="ARBA" id="ARBA00010086"/>
    </source>
</evidence>
<protein>
    <recommendedName>
        <fullName evidence="2">carnosine N-methyltransferase</fullName>
        <ecNumber evidence="2">2.1.1.22</ecNumber>
    </recommendedName>
</protein>
<gene>
    <name evidence="6" type="ORF">AKO1_009431</name>
</gene>
<dbReference type="Pfam" id="PF07942">
    <property type="entry name" value="CARME"/>
    <property type="match status" value="1"/>
</dbReference>
<dbReference type="InterPro" id="IPR012901">
    <property type="entry name" value="CARME"/>
</dbReference>
<sequence>MSQFIPGAADLSDEYLEISEDDRLQEEKHFATVLNAFSKYEQVTFSEINSQLKHYESINPQYLNFLKDYKDRFRAVKHGAIFNYNFFAQILGPHLCEEFKFDLDDGVDILHMNPRKMNVASHQHDERTGPEDIEKVHSTLKQFVRDWSEEGSYEREKCYGPIIAELENIYAQDKRSEISVLTPGSGLGRLSWEIARRGFKSQGNEFSYYMLLSANYILNFVKKTNHFKIFPFIHQRSNNFQKSDPVRCVTIPDVNPSSLPKHSDFSMVAGDFLELYNDQPDQWDCIVTCFFLDTARNVFEYIECIHRALKKGGIWINLGPLLYHYAESYNSFSIELSYDDVKKVIIEMGFELVKEGVQNCTYTTNKKSMMALLYKSVMFTAKKITDKPKTDAWSDVAGRSYNYNRTKHT</sequence>
<comment type="caution">
    <text evidence="6">The sequence shown here is derived from an EMBL/GenBank/DDBJ whole genome shotgun (WGS) entry which is preliminary data.</text>
</comment>
<dbReference type="GO" id="GO:0030735">
    <property type="term" value="F:carnosine N-methyltransferase activity"/>
    <property type="evidence" value="ECO:0007669"/>
    <property type="project" value="UniProtKB-EC"/>
</dbReference>
<name>A0AAW2ZJI8_9EUKA</name>
<evidence type="ECO:0000313" key="6">
    <source>
        <dbReference type="EMBL" id="KAL0490037.1"/>
    </source>
</evidence>
<dbReference type="EC" id="2.1.1.22" evidence="2"/>
<keyword evidence="4" id="KW-0808">Transferase</keyword>
<organism evidence="6 7">
    <name type="scientific">Acrasis kona</name>
    <dbReference type="NCBI Taxonomy" id="1008807"/>
    <lineage>
        <taxon>Eukaryota</taxon>
        <taxon>Discoba</taxon>
        <taxon>Heterolobosea</taxon>
        <taxon>Tetramitia</taxon>
        <taxon>Eutetramitia</taxon>
        <taxon>Acrasidae</taxon>
        <taxon>Acrasis</taxon>
    </lineage>
</organism>
<dbReference type="SUPFAM" id="SSF53335">
    <property type="entry name" value="S-adenosyl-L-methionine-dependent methyltransferases"/>
    <property type="match status" value="1"/>
</dbReference>
<dbReference type="PANTHER" id="PTHR12303:SF6">
    <property type="entry name" value="CARNOSINE N-METHYLTRANSFERASE"/>
    <property type="match status" value="1"/>
</dbReference>
<dbReference type="GO" id="GO:0032259">
    <property type="term" value="P:methylation"/>
    <property type="evidence" value="ECO:0007669"/>
    <property type="project" value="UniProtKB-KW"/>
</dbReference>
<dbReference type="Gene3D" id="3.40.50.150">
    <property type="entry name" value="Vaccinia Virus protein VP39"/>
    <property type="match status" value="1"/>
</dbReference>
<evidence type="ECO:0000256" key="5">
    <source>
        <dbReference type="ARBA" id="ARBA00022691"/>
    </source>
</evidence>
<dbReference type="InterPro" id="IPR029063">
    <property type="entry name" value="SAM-dependent_MTases_sf"/>
</dbReference>
<keyword evidence="3" id="KW-0489">Methyltransferase</keyword>
<dbReference type="EMBL" id="JAOPGA020001632">
    <property type="protein sequence ID" value="KAL0490037.1"/>
    <property type="molecule type" value="Genomic_DNA"/>
</dbReference>
<proteinExistence type="inferred from homology"/>
<evidence type="ECO:0000256" key="4">
    <source>
        <dbReference type="ARBA" id="ARBA00022679"/>
    </source>
</evidence>
<dbReference type="CDD" id="cd02440">
    <property type="entry name" value="AdoMet_MTases"/>
    <property type="match status" value="1"/>
</dbReference>
<comment type="similarity">
    <text evidence="1">Belongs to the carnosine N-methyltransferase family.</text>
</comment>
<dbReference type="AlphaFoldDB" id="A0AAW2ZJI8"/>
<evidence type="ECO:0000256" key="2">
    <source>
        <dbReference type="ARBA" id="ARBA00012003"/>
    </source>
</evidence>
<evidence type="ECO:0000313" key="7">
    <source>
        <dbReference type="Proteomes" id="UP001431209"/>
    </source>
</evidence>
<dbReference type="PANTHER" id="PTHR12303">
    <property type="entry name" value="CARNOSINE N-METHYLTRANSFERASE"/>
    <property type="match status" value="1"/>
</dbReference>
<dbReference type="Proteomes" id="UP001431209">
    <property type="component" value="Unassembled WGS sequence"/>
</dbReference>
<accession>A0AAW2ZJI8</accession>
<evidence type="ECO:0000256" key="3">
    <source>
        <dbReference type="ARBA" id="ARBA00022603"/>
    </source>
</evidence>
<dbReference type="SMART" id="SM01296">
    <property type="entry name" value="N2227"/>
    <property type="match status" value="1"/>
</dbReference>
<reference evidence="6 7" key="1">
    <citation type="submission" date="2024-03" db="EMBL/GenBank/DDBJ databases">
        <title>The Acrasis kona genome and developmental transcriptomes reveal deep origins of eukaryotic multicellular pathways.</title>
        <authorList>
            <person name="Sheikh S."/>
            <person name="Fu C.-J."/>
            <person name="Brown M.W."/>
            <person name="Baldauf S.L."/>
        </authorList>
    </citation>
    <scope>NUCLEOTIDE SEQUENCE [LARGE SCALE GENOMIC DNA]</scope>
    <source>
        <strain evidence="6 7">ATCC MYA-3509</strain>
    </source>
</reference>
<keyword evidence="5" id="KW-0949">S-adenosyl-L-methionine</keyword>
<keyword evidence="7" id="KW-1185">Reference proteome</keyword>